<dbReference type="GeneID" id="95549154"/>
<dbReference type="OrthoDB" id="7356791at2"/>
<dbReference type="STRING" id="28094.SAMN06295900_101370"/>
<dbReference type="InterPro" id="IPR008792">
    <property type="entry name" value="PQQD"/>
</dbReference>
<gene>
    <name evidence="4" type="ORF">SAMN06295900_101370</name>
</gene>
<dbReference type="Pfam" id="PF05402">
    <property type="entry name" value="PqqD"/>
    <property type="match status" value="1"/>
</dbReference>
<organism evidence="4 5">
    <name type="scientific">Trinickia caryophylli</name>
    <name type="common">Paraburkholderia caryophylli</name>
    <dbReference type="NCBI Taxonomy" id="28094"/>
    <lineage>
        <taxon>Bacteria</taxon>
        <taxon>Pseudomonadati</taxon>
        <taxon>Pseudomonadota</taxon>
        <taxon>Betaproteobacteria</taxon>
        <taxon>Burkholderiales</taxon>
        <taxon>Burkholderiaceae</taxon>
        <taxon>Trinickia</taxon>
    </lineage>
</organism>
<dbReference type="GO" id="GO:0018189">
    <property type="term" value="P:pyrroloquinoline quinone biosynthetic process"/>
    <property type="evidence" value="ECO:0007669"/>
    <property type="project" value="UniProtKB-UniPathway"/>
</dbReference>
<keyword evidence="5" id="KW-1185">Reference proteome</keyword>
<evidence type="ECO:0000313" key="5">
    <source>
        <dbReference type="Proteomes" id="UP000192911"/>
    </source>
</evidence>
<dbReference type="NCBIfam" id="TIGR03859">
    <property type="entry name" value="PQQ_PqqD"/>
    <property type="match status" value="1"/>
</dbReference>
<sequence length="93" mass="10543">MNDESTAAGAPLRPHLKTMFRLQWEPMHDACMLVHPEGRVTLNPSAGQILERCDGTRDLDEIIAELEALFCSAELATDVYRFLDDARQRGWLD</sequence>
<evidence type="ECO:0000256" key="2">
    <source>
        <dbReference type="ARBA" id="ARBA00011741"/>
    </source>
</evidence>
<keyword evidence="3" id="KW-0884">PQQ biosynthesis</keyword>
<comment type="subunit">
    <text evidence="2">Monomer. Interacts with PqqE.</text>
</comment>
<evidence type="ECO:0000256" key="3">
    <source>
        <dbReference type="ARBA" id="ARBA00022905"/>
    </source>
</evidence>
<dbReference type="AlphaFoldDB" id="A0A1X7CGP9"/>
<accession>A0A1X7CGP9</accession>
<dbReference type="GO" id="GO:0048038">
    <property type="term" value="F:quinone binding"/>
    <property type="evidence" value="ECO:0007669"/>
    <property type="project" value="InterPro"/>
</dbReference>
<name>A0A1X7CGP9_TRICW</name>
<protein>
    <submittedName>
        <fullName evidence="4">Pyrroloquinoline quinone biosynthesis protein D</fullName>
    </submittedName>
</protein>
<dbReference type="Proteomes" id="UP000192911">
    <property type="component" value="Unassembled WGS sequence"/>
</dbReference>
<evidence type="ECO:0000256" key="1">
    <source>
        <dbReference type="ARBA" id="ARBA00004886"/>
    </source>
</evidence>
<dbReference type="UniPathway" id="UPA00539"/>
<evidence type="ECO:0000313" key="4">
    <source>
        <dbReference type="EMBL" id="SME96300.1"/>
    </source>
</evidence>
<comment type="pathway">
    <text evidence="1">Cofactor biosynthesis; pyrroloquinoline quinone biosynthesis.</text>
</comment>
<reference evidence="5" key="1">
    <citation type="submission" date="2017-04" db="EMBL/GenBank/DDBJ databases">
        <authorList>
            <person name="Varghese N."/>
            <person name="Submissions S."/>
        </authorList>
    </citation>
    <scope>NUCLEOTIDE SEQUENCE [LARGE SCALE GENOMIC DNA]</scope>
    <source>
        <strain evidence="5">Ballard 720</strain>
    </source>
</reference>
<dbReference type="EMBL" id="FXAH01000001">
    <property type="protein sequence ID" value="SME96300.1"/>
    <property type="molecule type" value="Genomic_DNA"/>
</dbReference>
<dbReference type="RefSeq" id="WP_085223701.1">
    <property type="nucleotide sequence ID" value="NZ_BSQD01000001.1"/>
</dbReference>
<dbReference type="Gene3D" id="1.10.10.1150">
    <property type="entry name" value="Coenzyme PQQ synthesis protein D (PqqD)"/>
    <property type="match status" value="1"/>
</dbReference>
<proteinExistence type="predicted"/>
<dbReference type="InterPro" id="IPR022479">
    <property type="entry name" value="PqqD_bac"/>
</dbReference>
<dbReference type="InterPro" id="IPR041881">
    <property type="entry name" value="PqqD_sf"/>
</dbReference>